<dbReference type="InterPro" id="IPR016741">
    <property type="entry name" value="UCP018953"/>
</dbReference>
<protein>
    <recommendedName>
        <fullName evidence="10">Histidine kinase</fullName>
    </recommendedName>
</protein>
<proteinExistence type="predicted"/>
<dbReference type="SMART" id="SM00897">
    <property type="entry name" value="FIST"/>
    <property type="match status" value="1"/>
</dbReference>
<keyword evidence="2" id="KW-1003">Cell membrane</keyword>
<comment type="subcellular location">
    <subcellularLocation>
        <location evidence="1">Cell membrane</location>
        <topology evidence="1">Multi-pass membrane protein</topology>
    </subcellularLocation>
</comment>
<gene>
    <name evidence="8" type="ORF">MSIMFB_00856</name>
</gene>
<dbReference type="GO" id="GO:0005886">
    <property type="term" value="C:plasma membrane"/>
    <property type="evidence" value="ECO:0007669"/>
    <property type="project" value="UniProtKB-SubCell"/>
</dbReference>
<evidence type="ECO:0000259" key="6">
    <source>
        <dbReference type="SMART" id="SM00897"/>
    </source>
</evidence>
<keyword evidence="9" id="KW-1185">Reference proteome</keyword>
<reference evidence="8 9" key="1">
    <citation type="submission" date="2017-10" db="EMBL/GenBank/DDBJ databases">
        <authorList>
            <consortium name="Urmite Genomes"/>
        </authorList>
    </citation>
    <scope>NUCLEOTIDE SEQUENCE [LARGE SCALE GENOMIC DNA]</scope>
    <source>
        <strain evidence="8 9">FB-527</strain>
    </source>
</reference>
<dbReference type="InterPro" id="IPR019494">
    <property type="entry name" value="FIST_C"/>
</dbReference>
<keyword evidence="4" id="KW-1133">Transmembrane helix</keyword>
<dbReference type="SMART" id="SM01204">
    <property type="entry name" value="FIST_C"/>
    <property type="match status" value="1"/>
</dbReference>
<evidence type="ECO:0000256" key="1">
    <source>
        <dbReference type="ARBA" id="ARBA00004651"/>
    </source>
</evidence>
<evidence type="ECO:0000256" key="5">
    <source>
        <dbReference type="ARBA" id="ARBA00023136"/>
    </source>
</evidence>
<evidence type="ECO:0000256" key="4">
    <source>
        <dbReference type="ARBA" id="ARBA00022989"/>
    </source>
</evidence>
<accession>A0A7Z7IJK9</accession>
<keyword evidence="5" id="KW-0472">Membrane</keyword>
<comment type="caution">
    <text evidence="8">The sequence shown here is derived from an EMBL/GenBank/DDBJ whole genome shotgun (WGS) entry which is preliminary data.</text>
</comment>
<feature type="domain" description="FIST C-domain" evidence="7">
    <location>
        <begin position="297"/>
        <end position="441"/>
    </location>
</feature>
<keyword evidence="3" id="KW-0812">Transmembrane</keyword>
<dbReference type="Proteomes" id="UP000554965">
    <property type="component" value="Unassembled WGS sequence"/>
</dbReference>
<dbReference type="AlphaFoldDB" id="A0A7Z7IJK9"/>
<organism evidence="8 9">
    <name type="scientific">Mycobacterium simulans</name>
    <dbReference type="NCBI Taxonomy" id="627089"/>
    <lineage>
        <taxon>Bacteria</taxon>
        <taxon>Bacillati</taxon>
        <taxon>Actinomycetota</taxon>
        <taxon>Actinomycetes</taxon>
        <taxon>Mycobacteriales</taxon>
        <taxon>Mycobacteriaceae</taxon>
        <taxon>Mycobacterium</taxon>
    </lineage>
</organism>
<sequence>MLDAVEICFGAGHIEIKMKPDKPCLIEVGACVDAYTNPGGVPRCSRRQDAIGQAARRATLAVRNASFRLGVAHHGSMRIGVGVSTAPDARQAAVEAAAHARDELAGEAPSLAVLLGSRSHTDQAVDVLDAVQETVEPPALIGCVAQGIVAGRHEMENEPAVAVWLASGLAAETFQLDFVRTDSGALLTGYRFDRTAHDLHLLLPDPYTFPSNLLIEHLNADLPGTTVVGGVVSGGMGPGYTRLFRDHDVLASGVVGVRLPGAHGVPIVSQGCRPIGHPYIVTAADGALITELGGRSPLQRLREIVVGLPPDEQELVTRGLQIGIVVDERLAAPGQGDFMIRGLLGADPSTGAIEIGEVVEVGTTAQFQVRDAVGADKDLRLAVERAEAELPGRPVGALLFTCNGRGRRMFGVADHDASTIEDLLGGIPLAGFFAAGEIGPIAGRNALHGFTASMALFVEDT</sequence>
<dbReference type="InterPro" id="IPR013702">
    <property type="entry name" value="FIST_domain_N"/>
</dbReference>
<evidence type="ECO:0000259" key="7">
    <source>
        <dbReference type="SMART" id="SM01204"/>
    </source>
</evidence>
<dbReference type="PIRSF" id="PIRSF018953">
    <property type="entry name" value="UCP018953"/>
    <property type="match status" value="1"/>
</dbReference>
<dbReference type="PANTHER" id="PTHR14939:SF5">
    <property type="entry name" value="F-BOX ONLY PROTEIN 22"/>
    <property type="match status" value="1"/>
</dbReference>
<evidence type="ECO:0000313" key="9">
    <source>
        <dbReference type="Proteomes" id="UP000554965"/>
    </source>
</evidence>
<dbReference type="EMBL" id="OCTY01000002">
    <property type="protein sequence ID" value="SOJ53355.1"/>
    <property type="molecule type" value="Genomic_DNA"/>
</dbReference>
<evidence type="ECO:0000313" key="8">
    <source>
        <dbReference type="EMBL" id="SOJ53355.1"/>
    </source>
</evidence>
<dbReference type="Pfam" id="PF08495">
    <property type="entry name" value="FIST"/>
    <property type="match status" value="1"/>
</dbReference>
<evidence type="ECO:0000256" key="2">
    <source>
        <dbReference type="ARBA" id="ARBA00022475"/>
    </source>
</evidence>
<dbReference type="PANTHER" id="PTHR14939">
    <property type="entry name" value="F-BOX ONLY PROTEIN 22"/>
    <property type="match status" value="1"/>
</dbReference>
<feature type="domain" description="FIST" evidence="6">
    <location>
        <begin position="109"/>
        <end position="296"/>
    </location>
</feature>
<evidence type="ECO:0000256" key="3">
    <source>
        <dbReference type="ARBA" id="ARBA00022692"/>
    </source>
</evidence>
<name>A0A7Z7IJK9_9MYCO</name>
<dbReference type="Pfam" id="PF10442">
    <property type="entry name" value="FIST_C"/>
    <property type="match status" value="1"/>
</dbReference>
<evidence type="ECO:0008006" key="10">
    <source>
        <dbReference type="Google" id="ProtNLM"/>
    </source>
</evidence>